<comment type="caution">
    <text evidence="2">The sequence shown here is derived from an EMBL/GenBank/DDBJ whole genome shotgun (WGS) entry which is preliminary data.</text>
</comment>
<keyword evidence="1" id="KW-0732">Signal</keyword>
<proteinExistence type="predicted"/>
<sequence>MVTRVIARLLMVGALLALTCVAASAGGPVCPPPTCGPVMAPPPPMCGPAPCPPLAACAPPRPACGPPPCPPPKCKENPLAKIVQGAGMLVTGVVSLPFKLVDCLIEGIRGPSNCRPAQMACAPAPCAPPPQAMCGPAYCGPGMGQGMGMPRPMGMGYGRPKAKRFIPFAAEKSVPAKLLAGPPEGFFGAYW</sequence>
<dbReference type="EMBL" id="JACRDE010000220">
    <property type="protein sequence ID" value="MBI5249445.1"/>
    <property type="molecule type" value="Genomic_DNA"/>
</dbReference>
<evidence type="ECO:0000256" key="1">
    <source>
        <dbReference type="SAM" id="SignalP"/>
    </source>
</evidence>
<reference evidence="2" key="1">
    <citation type="submission" date="2020-07" db="EMBL/GenBank/DDBJ databases">
        <title>Huge and variable diversity of episymbiotic CPR bacteria and DPANN archaea in groundwater ecosystems.</title>
        <authorList>
            <person name="He C.Y."/>
            <person name="Keren R."/>
            <person name="Whittaker M."/>
            <person name="Farag I.F."/>
            <person name="Doudna J."/>
            <person name="Cate J.H.D."/>
            <person name="Banfield J.F."/>
        </authorList>
    </citation>
    <scope>NUCLEOTIDE SEQUENCE</scope>
    <source>
        <strain evidence="2">NC_groundwater_1664_Pr3_B-0.1um_52_9</strain>
    </source>
</reference>
<dbReference type="AlphaFoldDB" id="A0A9D6V2F9"/>
<accession>A0A9D6V2F9</accession>
<evidence type="ECO:0000313" key="3">
    <source>
        <dbReference type="Proteomes" id="UP000807825"/>
    </source>
</evidence>
<gene>
    <name evidence="2" type="ORF">HY912_08115</name>
</gene>
<dbReference type="Proteomes" id="UP000807825">
    <property type="component" value="Unassembled WGS sequence"/>
</dbReference>
<evidence type="ECO:0000313" key="2">
    <source>
        <dbReference type="EMBL" id="MBI5249445.1"/>
    </source>
</evidence>
<name>A0A9D6V2F9_9BACT</name>
<feature type="chain" id="PRO_5039481842" evidence="1">
    <location>
        <begin position="26"/>
        <end position="191"/>
    </location>
</feature>
<feature type="signal peptide" evidence="1">
    <location>
        <begin position="1"/>
        <end position="25"/>
    </location>
</feature>
<protein>
    <submittedName>
        <fullName evidence="2">Uncharacterized protein</fullName>
    </submittedName>
</protein>
<organism evidence="2 3">
    <name type="scientific">Desulfomonile tiedjei</name>
    <dbReference type="NCBI Taxonomy" id="2358"/>
    <lineage>
        <taxon>Bacteria</taxon>
        <taxon>Pseudomonadati</taxon>
        <taxon>Thermodesulfobacteriota</taxon>
        <taxon>Desulfomonilia</taxon>
        <taxon>Desulfomonilales</taxon>
        <taxon>Desulfomonilaceae</taxon>
        <taxon>Desulfomonile</taxon>
    </lineage>
</organism>